<keyword evidence="2" id="KW-0489">Methyltransferase</keyword>
<protein>
    <submittedName>
        <fullName evidence="2">Methyltransferase, FkbM family</fullName>
    </submittedName>
</protein>
<dbReference type="Proteomes" id="UP000183063">
    <property type="component" value="Unassembled WGS sequence"/>
</dbReference>
<feature type="domain" description="Methyltransferase FkbM" evidence="1">
    <location>
        <begin position="23"/>
        <end position="187"/>
    </location>
</feature>
<dbReference type="OrthoDB" id="9814604at2"/>
<evidence type="ECO:0000313" key="2">
    <source>
        <dbReference type="EMBL" id="SEI00424.1"/>
    </source>
</evidence>
<dbReference type="GO" id="GO:0032259">
    <property type="term" value="P:methylation"/>
    <property type="evidence" value="ECO:0007669"/>
    <property type="project" value="UniProtKB-KW"/>
</dbReference>
<evidence type="ECO:0000313" key="3">
    <source>
        <dbReference type="EMBL" id="SEO32935.1"/>
    </source>
</evidence>
<evidence type="ECO:0000313" key="5">
    <source>
        <dbReference type="Proteomes" id="UP000198939"/>
    </source>
</evidence>
<name>A0A1H8NTI0_9HYPH</name>
<dbReference type="EMBL" id="FNXB01000018">
    <property type="protein sequence ID" value="SEI00424.1"/>
    <property type="molecule type" value="Genomic_DNA"/>
</dbReference>
<dbReference type="Gene3D" id="3.40.50.150">
    <property type="entry name" value="Vaccinia Virus protein VP39"/>
    <property type="match status" value="1"/>
</dbReference>
<dbReference type="InterPro" id="IPR029063">
    <property type="entry name" value="SAM-dependent_MTases_sf"/>
</dbReference>
<dbReference type="SUPFAM" id="SSF53335">
    <property type="entry name" value="S-adenosyl-L-methionine-dependent methyltransferases"/>
    <property type="match status" value="1"/>
</dbReference>
<dbReference type="STRING" id="501024.RTCCBAU85039_3634"/>
<organism evidence="2 4">
    <name type="scientific">Rhizobium tibeticum</name>
    <dbReference type="NCBI Taxonomy" id="501024"/>
    <lineage>
        <taxon>Bacteria</taxon>
        <taxon>Pseudomonadati</taxon>
        <taxon>Pseudomonadota</taxon>
        <taxon>Alphaproteobacteria</taxon>
        <taxon>Hyphomicrobiales</taxon>
        <taxon>Rhizobiaceae</taxon>
        <taxon>Rhizobium/Agrobacterium group</taxon>
        <taxon>Rhizobium</taxon>
    </lineage>
</organism>
<accession>A0A1H8NTI0</accession>
<dbReference type="InterPro" id="IPR053188">
    <property type="entry name" value="FkbM_Methyltransferase"/>
</dbReference>
<dbReference type="PANTHER" id="PTHR36973">
    <property type="entry name" value="SLL1456 PROTEIN-RELATED"/>
    <property type="match status" value="1"/>
</dbReference>
<dbReference type="AlphaFoldDB" id="A0A1H8NTI0"/>
<dbReference type="InterPro" id="IPR006342">
    <property type="entry name" value="FkbM_mtfrase"/>
</dbReference>
<evidence type="ECO:0000313" key="4">
    <source>
        <dbReference type="Proteomes" id="UP000183063"/>
    </source>
</evidence>
<reference evidence="4" key="1">
    <citation type="submission" date="2016-10" db="EMBL/GenBank/DDBJ databases">
        <authorList>
            <person name="Wibberg D."/>
        </authorList>
    </citation>
    <scope>NUCLEOTIDE SEQUENCE [LARGE SCALE GENOMIC DNA]</scope>
</reference>
<dbReference type="GO" id="GO:0008171">
    <property type="term" value="F:O-methyltransferase activity"/>
    <property type="evidence" value="ECO:0007669"/>
    <property type="project" value="TreeGrafter"/>
</dbReference>
<keyword evidence="2" id="KW-0808">Transferase</keyword>
<keyword evidence="5" id="KW-1185">Reference proteome</keyword>
<evidence type="ECO:0000259" key="1">
    <source>
        <dbReference type="Pfam" id="PF05050"/>
    </source>
</evidence>
<dbReference type="NCBIfam" id="TIGR01444">
    <property type="entry name" value="fkbM_fam"/>
    <property type="match status" value="1"/>
</dbReference>
<dbReference type="Proteomes" id="UP000198939">
    <property type="component" value="Unassembled WGS sequence"/>
</dbReference>
<dbReference type="PANTHER" id="PTHR36973:SF4">
    <property type="entry name" value="NODULATION PROTEIN"/>
    <property type="match status" value="1"/>
</dbReference>
<dbReference type="EMBL" id="FOCV01000015">
    <property type="protein sequence ID" value="SEO32935.1"/>
    <property type="molecule type" value="Genomic_DNA"/>
</dbReference>
<gene>
    <name evidence="2" type="ORF">RTCCBAU85039_3634</name>
    <name evidence="3" type="ORF">SAMN05216228_101574</name>
</gene>
<reference evidence="3 5" key="2">
    <citation type="submission" date="2016-10" db="EMBL/GenBank/DDBJ databases">
        <authorList>
            <person name="Varghese N."/>
            <person name="Submissions S."/>
        </authorList>
    </citation>
    <scope>NUCLEOTIDE SEQUENCE [LARGE SCALE GENOMIC DNA]</scope>
    <source>
        <strain evidence="3 5">CGMCC 1.7071</strain>
    </source>
</reference>
<reference evidence="2" key="3">
    <citation type="submission" date="2016-10" db="EMBL/GenBank/DDBJ databases">
        <authorList>
            <person name="de Groot N.N."/>
        </authorList>
    </citation>
    <scope>NUCLEOTIDE SEQUENCE [LARGE SCALE GENOMIC DNA]</scope>
    <source>
        <strain evidence="2">CCBAU85039</strain>
    </source>
</reference>
<sequence>MNRSLHLLLDYLAGGTSAGIAIDVGAHHGLFSRALLESGHFAKVVAFEANPQTYEKLNKTPPTQAGMETVNLALGDTDDELELYSDSDSATASLLPYLEGSQRGAVHSTRVSVKRLDNFLATRPDLSQIRLLKIDTQGNDLSVLRGATATLEVHRPIVQTEYIFLPLYVGQCTPKSIESFMKTIGYSLYSLGDIHISAQGQLAFCDAIFKPDETVMTSTPPYIRIDDNASYEAQIKILTQTCADRLSLINGLTNEVDALRSARSSLLQRIFSWVR</sequence>
<dbReference type="Pfam" id="PF05050">
    <property type="entry name" value="Methyltransf_21"/>
    <property type="match status" value="1"/>
</dbReference>
<proteinExistence type="predicted"/>